<reference evidence="2" key="1">
    <citation type="submission" date="2015-12" db="EMBL/GenBank/DDBJ databases">
        <title>Complete genome sequences of two moderately thermophilic Paenibacillus species.</title>
        <authorList>
            <person name="Butler R.III."/>
            <person name="Wang J."/>
            <person name="Stark B.C."/>
            <person name="Pombert J.-F."/>
        </authorList>
    </citation>
    <scope>NUCLEOTIDE SEQUENCE [LARGE SCALE GENOMIC DNA]</scope>
    <source>
        <strain evidence="2">32O-Y</strain>
    </source>
</reference>
<accession>A0A0U2MUP5</accession>
<dbReference type="Proteomes" id="UP000061660">
    <property type="component" value="Chromosome"/>
</dbReference>
<proteinExistence type="predicted"/>
<protein>
    <submittedName>
        <fullName evidence="1">Uncharacterized protein</fullName>
    </submittedName>
</protein>
<name>A0A0U2MUP5_9BACL</name>
<dbReference type="EMBL" id="CP013652">
    <property type="protein sequence ID" value="ALS21215.1"/>
    <property type="molecule type" value="Genomic_DNA"/>
</dbReference>
<reference evidence="1 2" key="2">
    <citation type="journal article" date="2016" name="Genome Announc.">
        <title>Complete Genome Sequences of Two Interactive Moderate Thermophiles, Paenibacillus napthalenovorans 32O-Y and Paenibacillus sp. 32O-W.</title>
        <authorList>
            <person name="Butler R.R.III."/>
            <person name="Wang J."/>
            <person name="Stark B.C."/>
            <person name="Pombert J.F."/>
        </authorList>
    </citation>
    <scope>NUCLEOTIDE SEQUENCE [LARGE SCALE GENOMIC DNA]</scope>
    <source>
        <strain evidence="1 2">32O-Y</strain>
    </source>
</reference>
<dbReference type="AlphaFoldDB" id="A0A0U2MUP5"/>
<dbReference type="InterPro" id="IPR007423">
    <property type="entry name" value="Sel_put"/>
</dbReference>
<sequence length="64" mass="7562">MVNLTGFANKAKATIKVIFNIPDYEKYIKHQQDHHPDQTPLTEKEFYMLSLKERYESGKVNRCC</sequence>
<dbReference type="RefSeq" id="WP_054818771.1">
    <property type="nucleotide sequence ID" value="NZ_BJCS01000006.1"/>
</dbReference>
<dbReference type="KEGG" id="pnp:IJ22_08330"/>
<evidence type="ECO:0000313" key="1">
    <source>
        <dbReference type="EMBL" id="ALS21215.1"/>
    </source>
</evidence>
<dbReference type="OrthoDB" id="9814284at2"/>
<keyword evidence="2" id="KW-1185">Reference proteome</keyword>
<dbReference type="PANTHER" id="PTHR38453">
    <property type="entry name" value="CYTOPLASMIC PROTEIN-RELATED"/>
    <property type="match status" value="1"/>
</dbReference>
<organism evidence="1 2">
    <name type="scientific">Paenibacillus naphthalenovorans</name>
    <dbReference type="NCBI Taxonomy" id="162209"/>
    <lineage>
        <taxon>Bacteria</taxon>
        <taxon>Bacillati</taxon>
        <taxon>Bacillota</taxon>
        <taxon>Bacilli</taxon>
        <taxon>Bacillales</taxon>
        <taxon>Paenibacillaceae</taxon>
        <taxon>Paenibacillus</taxon>
    </lineage>
</organism>
<dbReference type="STRING" id="162209.IJ22_08330"/>
<dbReference type="Pfam" id="PF04328">
    <property type="entry name" value="Sel_put"/>
    <property type="match status" value="1"/>
</dbReference>
<dbReference type="PATRIC" id="fig|162209.4.peg.891"/>
<dbReference type="PANTHER" id="PTHR38453:SF1">
    <property type="entry name" value="CYTOPLASMIC PROTEIN"/>
    <property type="match status" value="1"/>
</dbReference>
<evidence type="ECO:0000313" key="2">
    <source>
        <dbReference type="Proteomes" id="UP000061660"/>
    </source>
</evidence>
<gene>
    <name evidence="1" type="ORF">IJ22_08330</name>
</gene>